<name>A0ABR0KA66_9EURO</name>
<gene>
    <name evidence="2" type="ORF">LTR24_005623</name>
</gene>
<evidence type="ECO:0008006" key="4">
    <source>
        <dbReference type="Google" id="ProtNLM"/>
    </source>
</evidence>
<accession>A0ABR0KA66</accession>
<dbReference type="EMBL" id="JAVRRG010000066">
    <property type="protein sequence ID" value="KAK5091975.1"/>
    <property type="molecule type" value="Genomic_DNA"/>
</dbReference>
<evidence type="ECO:0000313" key="3">
    <source>
        <dbReference type="Proteomes" id="UP001345013"/>
    </source>
</evidence>
<organism evidence="2 3">
    <name type="scientific">Lithohypha guttulata</name>
    <dbReference type="NCBI Taxonomy" id="1690604"/>
    <lineage>
        <taxon>Eukaryota</taxon>
        <taxon>Fungi</taxon>
        <taxon>Dikarya</taxon>
        <taxon>Ascomycota</taxon>
        <taxon>Pezizomycotina</taxon>
        <taxon>Eurotiomycetes</taxon>
        <taxon>Chaetothyriomycetidae</taxon>
        <taxon>Chaetothyriales</taxon>
        <taxon>Trichomeriaceae</taxon>
        <taxon>Lithohypha</taxon>
    </lineage>
</organism>
<reference evidence="2 3" key="1">
    <citation type="submission" date="2023-08" db="EMBL/GenBank/DDBJ databases">
        <title>Black Yeasts Isolated from many extreme environments.</title>
        <authorList>
            <person name="Coleine C."/>
            <person name="Stajich J.E."/>
            <person name="Selbmann L."/>
        </authorList>
    </citation>
    <scope>NUCLEOTIDE SEQUENCE [LARGE SCALE GENOMIC DNA]</scope>
    <source>
        <strain evidence="2 3">CCFEE 5885</strain>
    </source>
</reference>
<protein>
    <recommendedName>
        <fullName evidence="4">Myb-like domain-containing protein</fullName>
    </recommendedName>
</protein>
<feature type="compositionally biased region" description="Low complexity" evidence="1">
    <location>
        <begin position="60"/>
        <end position="83"/>
    </location>
</feature>
<evidence type="ECO:0000256" key="1">
    <source>
        <dbReference type="SAM" id="MobiDB-lite"/>
    </source>
</evidence>
<feature type="region of interest" description="Disordered" evidence="1">
    <location>
        <begin position="56"/>
        <end position="131"/>
    </location>
</feature>
<comment type="caution">
    <text evidence="2">The sequence shown here is derived from an EMBL/GenBank/DDBJ whole genome shotgun (WGS) entry which is preliminary data.</text>
</comment>
<sequence>MADKTLTADQTRLLTEVAARTTPALKPHEWNDIASKLGIGNGKAAKERFRYLMNSLAGNSPKTTKAKAAPATLTKPATAPSTPSKKRKPTTERDTPSAKKTKIKPVKPKLDYDGEEEEDEDEQELTTPAGLQEQLFMQRKQQLETYGSDDAFSFFDHAAYQQDQI</sequence>
<proteinExistence type="predicted"/>
<evidence type="ECO:0000313" key="2">
    <source>
        <dbReference type="EMBL" id="KAK5091975.1"/>
    </source>
</evidence>
<feature type="compositionally biased region" description="Acidic residues" evidence="1">
    <location>
        <begin position="113"/>
        <end position="124"/>
    </location>
</feature>
<dbReference type="Proteomes" id="UP001345013">
    <property type="component" value="Unassembled WGS sequence"/>
</dbReference>
<keyword evidence="3" id="KW-1185">Reference proteome</keyword>